<dbReference type="SUPFAM" id="SSF46785">
    <property type="entry name" value="Winged helix' DNA-binding domain"/>
    <property type="match status" value="1"/>
</dbReference>
<dbReference type="GO" id="GO:0003700">
    <property type="term" value="F:DNA-binding transcription factor activity"/>
    <property type="evidence" value="ECO:0007669"/>
    <property type="project" value="InterPro"/>
</dbReference>
<dbReference type="OrthoDB" id="9798651at2"/>
<dbReference type="Proteomes" id="UP000254634">
    <property type="component" value="Unassembled WGS sequence"/>
</dbReference>
<evidence type="ECO:0000313" key="6">
    <source>
        <dbReference type="Proteomes" id="UP000254634"/>
    </source>
</evidence>
<dbReference type="InterPro" id="IPR050313">
    <property type="entry name" value="Carb_Metab_HTH_regulators"/>
</dbReference>
<dbReference type="AlphaFoldDB" id="A0A380KWA1"/>
<keyword evidence="1" id="KW-0805">Transcription regulation</keyword>
<sequence>MNKRQTEILKYLKKQKFFRTSDLAKKFNYSESTIRRDLAVLENLHLIKRVSGGAIVIDDDFIENPTELKYFVNSFEKNKIADLALDYIADYHSIFLDSSSTCQYLGHLLQEKKHLTIFTTNLSTADLIDKGNISHSLYMIGGQVSNGKVSGSITEKFMRDIEVDIAFISCKGVSSDYTISEVLETEALFKKIVRQHAKKVILVADHSKINRSYLFKSLSLSDIDCFITDKQLPQDFVTYLEENNIDYLF</sequence>
<dbReference type="PANTHER" id="PTHR30363:SF44">
    <property type="entry name" value="AGA OPERON TRANSCRIPTIONAL REPRESSOR-RELATED"/>
    <property type="match status" value="1"/>
</dbReference>
<keyword evidence="2" id="KW-0238">DNA-binding</keyword>
<dbReference type="InterPro" id="IPR018356">
    <property type="entry name" value="Tscrpt_reg_HTH_DeoR_CS"/>
</dbReference>
<name>A0A380KWA1_9STRE</name>
<evidence type="ECO:0000259" key="4">
    <source>
        <dbReference type="PROSITE" id="PS51000"/>
    </source>
</evidence>
<dbReference type="PROSITE" id="PS00894">
    <property type="entry name" value="HTH_DEOR_1"/>
    <property type="match status" value="1"/>
</dbReference>
<dbReference type="SMART" id="SM00420">
    <property type="entry name" value="HTH_DEOR"/>
    <property type="match status" value="1"/>
</dbReference>
<dbReference type="InterPro" id="IPR037171">
    <property type="entry name" value="NagB/RpiA_transferase-like"/>
</dbReference>
<dbReference type="STRING" id="1123307.GCA_000380065_01821"/>
<dbReference type="Pfam" id="PF00455">
    <property type="entry name" value="DeoRC"/>
    <property type="match status" value="1"/>
</dbReference>
<dbReference type="PANTHER" id="PTHR30363">
    <property type="entry name" value="HTH-TYPE TRANSCRIPTIONAL REGULATOR SRLR-RELATED"/>
    <property type="match status" value="1"/>
</dbReference>
<dbReference type="InterPro" id="IPR014036">
    <property type="entry name" value="DeoR-like_C"/>
</dbReference>
<dbReference type="SMART" id="SM01134">
    <property type="entry name" value="DeoRC"/>
    <property type="match status" value="1"/>
</dbReference>
<dbReference type="PRINTS" id="PR00037">
    <property type="entry name" value="HTHLACR"/>
</dbReference>
<dbReference type="GO" id="GO:0003677">
    <property type="term" value="F:DNA binding"/>
    <property type="evidence" value="ECO:0007669"/>
    <property type="project" value="UniProtKB-KW"/>
</dbReference>
<protein>
    <submittedName>
        <fullName evidence="5">Transcriptional regulator</fullName>
    </submittedName>
</protein>
<dbReference type="EMBL" id="UHFR01000005">
    <property type="protein sequence ID" value="SUN75965.1"/>
    <property type="molecule type" value="Genomic_DNA"/>
</dbReference>
<dbReference type="SUPFAM" id="SSF100950">
    <property type="entry name" value="NagB/RpiA/CoA transferase-like"/>
    <property type="match status" value="1"/>
</dbReference>
<dbReference type="InterPro" id="IPR001034">
    <property type="entry name" value="DeoR_HTH"/>
</dbReference>
<keyword evidence="6" id="KW-1185">Reference proteome</keyword>
<dbReference type="Pfam" id="PF08220">
    <property type="entry name" value="HTH_DeoR"/>
    <property type="match status" value="1"/>
</dbReference>
<organism evidence="5 6">
    <name type="scientific">Streptococcus massiliensis</name>
    <dbReference type="NCBI Taxonomy" id="313439"/>
    <lineage>
        <taxon>Bacteria</taxon>
        <taxon>Bacillati</taxon>
        <taxon>Bacillota</taxon>
        <taxon>Bacilli</taxon>
        <taxon>Lactobacillales</taxon>
        <taxon>Streptococcaceae</taxon>
        <taxon>Streptococcus</taxon>
    </lineage>
</organism>
<feature type="domain" description="HTH deoR-type" evidence="4">
    <location>
        <begin position="1"/>
        <end position="56"/>
    </location>
</feature>
<dbReference type="Gene3D" id="3.40.50.1360">
    <property type="match status" value="1"/>
</dbReference>
<proteinExistence type="predicted"/>
<dbReference type="InterPro" id="IPR036390">
    <property type="entry name" value="WH_DNA-bd_sf"/>
</dbReference>
<evidence type="ECO:0000256" key="2">
    <source>
        <dbReference type="ARBA" id="ARBA00023125"/>
    </source>
</evidence>
<evidence type="ECO:0000313" key="5">
    <source>
        <dbReference type="EMBL" id="SUN75965.1"/>
    </source>
</evidence>
<evidence type="ECO:0000256" key="1">
    <source>
        <dbReference type="ARBA" id="ARBA00023015"/>
    </source>
</evidence>
<keyword evidence="3" id="KW-0804">Transcription</keyword>
<dbReference type="Gene3D" id="1.10.10.10">
    <property type="entry name" value="Winged helix-like DNA-binding domain superfamily/Winged helix DNA-binding domain"/>
    <property type="match status" value="1"/>
</dbReference>
<evidence type="ECO:0000256" key="3">
    <source>
        <dbReference type="ARBA" id="ARBA00023163"/>
    </source>
</evidence>
<dbReference type="InterPro" id="IPR036388">
    <property type="entry name" value="WH-like_DNA-bd_sf"/>
</dbReference>
<accession>A0A380KWA1</accession>
<dbReference type="PROSITE" id="PS51000">
    <property type="entry name" value="HTH_DEOR_2"/>
    <property type="match status" value="1"/>
</dbReference>
<reference evidence="5" key="1">
    <citation type="submission" date="2018-06" db="EMBL/GenBank/DDBJ databases">
        <authorList>
            <consortium name="Pathogen Informatics"/>
            <person name="Doyle S."/>
        </authorList>
    </citation>
    <scope>NUCLEOTIDE SEQUENCE [LARGE SCALE GENOMIC DNA]</scope>
    <source>
        <strain evidence="5">NCTC13765</strain>
    </source>
</reference>
<dbReference type="RefSeq" id="WP_018372536.1">
    <property type="nucleotide sequence ID" value="NZ_UHFR01000005.1"/>
</dbReference>
<gene>
    <name evidence="5" type="primary">glpR</name>
    <name evidence="5" type="ORF">NCTC13765_00408</name>
</gene>